<dbReference type="EMBL" id="RCTY01000023">
    <property type="protein sequence ID" value="ROU07274.1"/>
    <property type="molecule type" value="Genomic_DNA"/>
</dbReference>
<accession>A0A3N2RIR5</accession>
<dbReference type="Pfam" id="PF11958">
    <property type="entry name" value="DUF3472"/>
    <property type="match status" value="1"/>
</dbReference>
<feature type="chain" id="PRO_5018214811" evidence="1">
    <location>
        <begin position="51"/>
        <end position="280"/>
    </location>
</feature>
<sequence length="280" mass="29421">MPPAAARFANVAAPCDAAPSAPDTGEFPMKRLALSALLAASALAAPAAHAVVVGGIVSTDARWPAAAAGYDRMTFYDQVVQDGGARSNYYWANQFWFVGGDGGYIGLQNRAGQHWLNFSIWLASGWDPASRAACNHFSHEGSGVQCQLKWDWKTGHKYKVEVARASNRVTGTVTDLMTGDSVAVATILIPTGWSGFKNTTVSFVEEYSQGDNQLASCSVIGAQSSVFHLPVANGNLPASSQTTKTYGNCNDRNIAHAACDAGGKCINIVGDLGGYPSPAQ</sequence>
<proteinExistence type="predicted"/>
<dbReference type="InterPro" id="IPR021862">
    <property type="entry name" value="DUF3472"/>
</dbReference>
<comment type="caution">
    <text evidence="2">The sequence shown here is derived from an EMBL/GenBank/DDBJ whole genome shotgun (WGS) entry which is preliminary data.</text>
</comment>
<dbReference type="AlphaFoldDB" id="A0A3N2RIR5"/>
<evidence type="ECO:0000313" key="3">
    <source>
        <dbReference type="Proteomes" id="UP000275910"/>
    </source>
</evidence>
<dbReference type="Proteomes" id="UP000275910">
    <property type="component" value="Unassembled WGS sequence"/>
</dbReference>
<evidence type="ECO:0000256" key="1">
    <source>
        <dbReference type="SAM" id="SignalP"/>
    </source>
</evidence>
<protein>
    <submittedName>
        <fullName evidence="2">DUF3472 domain-containing protein</fullName>
    </submittedName>
</protein>
<organism evidence="2 3">
    <name type="scientific">Lysobacter enzymogenes</name>
    <dbReference type="NCBI Taxonomy" id="69"/>
    <lineage>
        <taxon>Bacteria</taxon>
        <taxon>Pseudomonadati</taxon>
        <taxon>Pseudomonadota</taxon>
        <taxon>Gammaproteobacteria</taxon>
        <taxon>Lysobacterales</taxon>
        <taxon>Lysobacteraceae</taxon>
        <taxon>Lysobacter</taxon>
    </lineage>
</organism>
<keyword evidence="1" id="KW-0732">Signal</keyword>
<gene>
    <name evidence="2" type="ORF">D9T17_09925</name>
</gene>
<evidence type="ECO:0000313" key="2">
    <source>
        <dbReference type="EMBL" id="ROU07274.1"/>
    </source>
</evidence>
<name>A0A3N2RIR5_LYSEN</name>
<feature type="signal peptide" evidence="1">
    <location>
        <begin position="1"/>
        <end position="50"/>
    </location>
</feature>
<reference evidence="2 3" key="1">
    <citation type="submission" date="2018-10" db="EMBL/GenBank/DDBJ databases">
        <title>The genome of Lysobacter enzymogenes OH11.</title>
        <authorList>
            <person name="Liu F."/>
            <person name="Zhao Y."/>
            <person name="Qian G."/>
            <person name="Chen Y."/>
            <person name="Xu H."/>
        </authorList>
    </citation>
    <scope>NUCLEOTIDE SEQUENCE [LARGE SCALE GENOMIC DNA]</scope>
    <source>
        <strain evidence="2 3">OH11</strain>
    </source>
</reference>